<dbReference type="GO" id="GO:0006950">
    <property type="term" value="P:response to stress"/>
    <property type="evidence" value="ECO:0007669"/>
    <property type="project" value="TreeGrafter"/>
</dbReference>
<dbReference type="RefSeq" id="WP_189539376.1">
    <property type="nucleotide sequence ID" value="NZ_BMZD01000002.1"/>
</dbReference>
<dbReference type="SUPFAM" id="SSF46785">
    <property type="entry name" value="Winged helix' DNA-binding domain"/>
    <property type="match status" value="1"/>
</dbReference>
<dbReference type="Pfam" id="PF01047">
    <property type="entry name" value="MarR"/>
    <property type="match status" value="1"/>
</dbReference>
<gene>
    <name evidence="2" type="ORF">GCM10011617_10550</name>
</gene>
<name>A0A918RDJ4_9SPHN</name>
<dbReference type="InterPro" id="IPR000835">
    <property type="entry name" value="HTH_MarR-typ"/>
</dbReference>
<dbReference type="Proteomes" id="UP000634139">
    <property type="component" value="Unassembled WGS sequence"/>
</dbReference>
<dbReference type="SMART" id="SM00347">
    <property type="entry name" value="HTH_MARR"/>
    <property type="match status" value="1"/>
</dbReference>
<feature type="domain" description="HTH marR-type" evidence="1">
    <location>
        <begin position="44"/>
        <end position="183"/>
    </location>
</feature>
<dbReference type="PROSITE" id="PS50995">
    <property type="entry name" value="HTH_MARR_2"/>
    <property type="match status" value="1"/>
</dbReference>
<comment type="caution">
    <text evidence="2">The sequence shown here is derived from an EMBL/GenBank/DDBJ whole genome shotgun (WGS) entry which is preliminary data.</text>
</comment>
<sequence>MAILSAPQESRPFVEDQIASPAPIATARAAREPLREGRTSRSDNIKLAGLEGIVGLHLGIGHSLLVQRLDPKLKALGLTAKQVTIMWLVEANPAITQIEIGRFLAIERSTIHQFTRSLVKNGMIRVVQSETDGRSSRIELTDKGRDSLARARKVIIAHEAENTAQLTPIERRLLLDLLFKLGGAMTSG</sequence>
<evidence type="ECO:0000313" key="2">
    <source>
        <dbReference type="EMBL" id="GGZ92789.1"/>
    </source>
</evidence>
<reference evidence="2" key="1">
    <citation type="journal article" date="2014" name="Int. J. Syst. Evol. Microbiol.">
        <title>Complete genome sequence of Corynebacterium casei LMG S-19264T (=DSM 44701T), isolated from a smear-ripened cheese.</title>
        <authorList>
            <consortium name="US DOE Joint Genome Institute (JGI-PGF)"/>
            <person name="Walter F."/>
            <person name="Albersmeier A."/>
            <person name="Kalinowski J."/>
            <person name="Ruckert C."/>
        </authorList>
    </citation>
    <scope>NUCLEOTIDE SEQUENCE</scope>
    <source>
        <strain evidence="2">KCTC 32422</strain>
    </source>
</reference>
<evidence type="ECO:0000259" key="1">
    <source>
        <dbReference type="PROSITE" id="PS50995"/>
    </source>
</evidence>
<dbReference type="EMBL" id="BMZD01000002">
    <property type="protein sequence ID" value="GGZ92789.1"/>
    <property type="molecule type" value="Genomic_DNA"/>
</dbReference>
<dbReference type="GO" id="GO:0003700">
    <property type="term" value="F:DNA-binding transcription factor activity"/>
    <property type="evidence" value="ECO:0007669"/>
    <property type="project" value="InterPro"/>
</dbReference>
<reference evidence="2" key="2">
    <citation type="submission" date="2020-09" db="EMBL/GenBank/DDBJ databases">
        <authorList>
            <person name="Sun Q."/>
            <person name="Kim S."/>
        </authorList>
    </citation>
    <scope>NUCLEOTIDE SEQUENCE</scope>
    <source>
        <strain evidence="2">KCTC 32422</strain>
    </source>
</reference>
<keyword evidence="3" id="KW-1185">Reference proteome</keyword>
<dbReference type="PANTHER" id="PTHR33164:SF89">
    <property type="entry name" value="MARR FAMILY REGULATORY PROTEIN"/>
    <property type="match status" value="1"/>
</dbReference>
<proteinExistence type="predicted"/>
<dbReference type="PRINTS" id="PR00598">
    <property type="entry name" value="HTHMARR"/>
</dbReference>
<evidence type="ECO:0000313" key="3">
    <source>
        <dbReference type="Proteomes" id="UP000634139"/>
    </source>
</evidence>
<dbReference type="PANTHER" id="PTHR33164">
    <property type="entry name" value="TRANSCRIPTIONAL REGULATOR, MARR FAMILY"/>
    <property type="match status" value="1"/>
</dbReference>
<dbReference type="InterPro" id="IPR036390">
    <property type="entry name" value="WH_DNA-bd_sf"/>
</dbReference>
<dbReference type="InterPro" id="IPR039422">
    <property type="entry name" value="MarR/SlyA-like"/>
</dbReference>
<dbReference type="AlphaFoldDB" id="A0A918RDJ4"/>
<accession>A0A918RDJ4</accession>
<dbReference type="Gene3D" id="1.10.10.10">
    <property type="entry name" value="Winged helix-like DNA-binding domain superfamily/Winged helix DNA-binding domain"/>
    <property type="match status" value="1"/>
</dbReference>
<dbReference type="InterPro" id="IPR036388">
    <property type="entry name" value="WH-like_DNA-bd_sf"/>
</dbReference>
<organism evidence="2 3">
    <name type="scientific">Novosphingobium arvoryzae</name>
    <dbReference type="NCBI Taxonomy" id="1256514"/>
    <lineage>
        <taxon>Bacteria</taxon>
        <taxon>Pseudomonadati</taxon>
        <taxon>Pseudomonadota</taxon>
        <taxon>Alphaproteobacteria</taxon>
        <taxon>Sphingomonadales</taxon>
        <taxon>Sphingomonadaceae</taxon>
        <taxon>Novosphingobium</taxon>
    </lineage>
</organism>
<protein>
    <recommendedName>
        <fullName evidence="1">HTH marR-type domain-containing protein</fullName>
    </recommendedName>
</protein>